<reference evidence="4" key="2">
    <citation type="submission" date="2019-06" db="EMBL/GenBank/DDBJ databases">
        <title>Co-occurence of chitin degradation, pigmentation and bioactivity in marine Pseudoalteromonas.</title>
        <authorList>
            <person name="Sonnenschein E.C."/>
            <person name="Bech P.K."/>
        </authorList>
    </citation>
    <scope>NUCLEOTIDE SEQUENCE [LARGE SCALE GENOMIC DNA]</scope>
    <source>
        <strain evidence="4">S3790</strain>
    </source>
</reference>
<dbReference type="Gene3D" id="3.40.50.2300">
    <property type="match status" value="1"/>
</dbReference>
<name>A0A5S3V6Y3_9GAMM</name>
<dbReference type="Proteomes" id="UP000307217">
    <property type="component" value="Unassembled WGS sequence"/>
</dbReference>
<dbReference type="SMART" id="SM00448">
    <property type="entry name" value="REC"/>
    <property type="match status" value="1"/>
</dbReference>
<evidence type="ECO:0000259" key="2">
    <source>
        <dbReference type="PROSITE" id="PS50110"/>
    </source>
</evidence>
<dbReference type="PANTHER" id="PTHR43228">
    <property type="entry name" value="TWO-COMPONENT RESPONSE REGULATOR"/>
    <property type="match status" value="1"/>
</dbReference>
<accession>A0A5S3V6Y3</accession>
<organism evidence="3 4">
    <name type="scientific">Pseudoalteromonas aurantia</name>
    <dbReference type="NCBI Taxonomy" id="43654"/>
    <lineage>
        <taxon>Bacteria</taxon>
        <taxon>Pseudomonadati</taxon>
        <taxon>Pseudomonadota</taxon>
        <taxon>Gammaproteobacteria</taxon>
        <taxon>Alteromonadales</taxon>
        <taxon>Pseudoalteromonadaceae</taxon>
        <taxon>Pseudoalteromonas</taxon>
    </lineage>
</organism>
<dbReference type="SUPFAM" id="SSF52172">
    <property type="entry name" value="CheY-like"/>
    <property type="match status" value="1"/>
</dbReference>
<feature type="domain" description="Response regulatory" evidence="2">
    <location>
        <begin position="1"/>
        <end position="117"/>
    </location>
</feature>
<dbReference type="InterPro" id="IPR052048">
    <property type="entry name" value="ST_Response_Regulator"/>
</dbReference>
<evidence type="ECO:0000256" key="1">
    <source>
        <dbReference type="PROSITE-ProRule" id="PRU00169"/>
    </source>
</evidence>
<dbReference type="OrthoDB" id="9800897at2"/>
<protein>
    <recommendedName>
        <fullName evidence="2">Response regulatory domain-containing protein</fullName>
    </recommendedName>
</protein>
<comment type="caution">
    <text evidence="3">The sequence shown here is derived from an EMBL/GenBank/DDBJ whole genome shotgun (WGS) entry which is preliminary data.</text>
</comment>
<dbReference type="InterPro" id="IPR001789">
    <property type="entry name" value="Sig_transdc_resp-reg_receiver"/>
</dbReference>
<dbReference type="PANTHER" id="PTHR43228:SF1">
    <property type="entry name" value="TWO-COMPONENT RESPONSE REGULATOR ARR22"/>
    <property type="match status" value="1"/>
</dbReference>
<proteinExistence type="predicted"/>
<evidence type="ECO:0000313" key="3">
    <source>
        <dbReference type="EMBL" id="TMO67343.1"/>
    </source>
</evidence>
<feature type="modified residue" description="4-aspartylphosphate" evidence="1">
    <location>
        <position position="51"/>
    </location>
</feature>
<reference evidence="3 4" key="1">
    <citation type="submission" date="2018-01" db="EMBL/GenBank/DDBJ databases">
        <authorList>
            <person name="Paulsen S."/>
            <person name="Gram L.K."/>
        </authorList>
    </citation>
    <scope>NUCLEOTIDE SEQUENCE [LARGE SCALE GENOMIC DNA]</scope>
    <source>
        <strain evidence="3 4">S3790</strain>
    </source>
</reference>
<gene>
    <name evidence="3" type="ORF">CWC19_14145</name>
</gene>
<evidence type="ECO:0000313" key="4">
    <source>
        <dbReference type="Proteomes" id="UP000307217"/>
    </source>
</evidence>
<keyword evidence="1" id="KW-0597">Phosphoprotein</keyword>
<dbReference type="InterPro" id="IPR011006">
    <property type="entry name" value="CheY-like_superfamily"/>
</dbReference>
<dbReference type="EMBL" id="PNBX01000060">
    <property type="protein sequence ID" value="TMO67343.1"/>
    <property type="molecule type" value="Genomic_DNA"/>
</dbReference>
<sequence length="119" mass="13372">MGINQVVLFHQEGKSTQSLLAELDKNVLSFLMNHQLILREKSGEYEFLTTDLNMPIMDGFQAIEYIRNALNLKEPIIVVTANSEAQELERAKALGTNTMVLKPLDEKSVRTALEQVGLI</sequence>
<dbReference type="GO" id="GO:0000160">
    <property type="term" value="P:phosphorelay signal transduction system"/>
    <property type="evidence" value="ECO:0007669"/>
    <property type="project" value="InterPro"/>
</dbReference>
<dbReference type="PROSITE" id="PS50110">
    <property type="entry name" value="RESPONSE_REGULATORY"/>
    <property type="match status" value="1"/>
</dbReference>
<dbReference type="AlphaFoldDB" id="A0A5S3V6Y3"/>
<dbReference type="RefSeq" id="WP_138592472.1">
    <property type="nucleotide sequence ID" value="NZ_PNBX01000060.1"/>
</dbReference>
<dbReference type="Pfam" id="PF00072">
    <property type="entry name" value="Response_reg"/>
    <property type="match status" value="1"/>
</dbReference>